<dbReference type="AlphaFoldDB" id="A0A9D4PF90"/>
<keyword evidence="2" id="KW-0597">Phosphoprotein</keyword>
<feature type="domain" description="Phosphofurin acidic cluster sorting protein 1/2 N-terminal C2" evidence="3">
    <location>
        <begin position="1"/>
        <end position="123"/>
    </location>
</feature>
<dbReference type="EMBL" id="JABSTV010001254">
    <property type="protein sequence ID" value="KAH7939087.1"/>
    <property type="molecule type" value="Genomic_DNA"/>
</dbReference>
<evidence type="ECO:0000256" key="2">
    <source>
        <dbReference type="ARBA" id="ARBA00022553"/>
    </source>
</evidence>
<evidence type="ECO:0000313" key="4">
    <source>
        <dbReference type="EMBL" id="KAH7939087.1"/>
    </source>
</evidence>
<comment type="caution">
    <text evidence="4">The sequence shown here is derived from an EMBL/GenBank/DDBJ whole genome shotgun (WGS) entry which is preliminary data.</text>
</comment>
<proteinExistence type="inferred from homology"/>
<sequence>MQSSKRTLRSNDIQVPNSGLLDTELDLSFSLQYPHLLKGSSGGANQLLVTLQRRKRYKNRAMLGYKTIATGAINMAEVLQRPMDRELELLASEDTGGGGGGGAAPTAVGRVQLDSLSSQPVEQELKATGQHGECYTVKRYIAYIL</sequence>
<reference evidence="4" key="1">
    <citation type="journal article" date="2020" name="Cell">
        <title>Large-Scale Comparative Analyses of Tick Genomes Elucidate Their Genetic Diversity and Vector Capacities.</title>
        <authorList>
            <consortium name="Tick Genome and Microbiome Consortium (TIGMIC)"/>
            <person name="Jia N."/>
            <person name="Wang J."/>
            <person name="Shi W."/>
            <person name="Du L."/>
            <person name="Sun Y."/>
            <person name="Zhan W."/>
            <person name="Jiang J.F."/>
            <person name="Wang Q."/>
            <person name="Zhang B."/>
            <person name="Ji P."/>
            <person name="Bell-Sakyi L."/>
            <person name="Cui X.M."/>
            <person name="Yuan T.T."/>
            <person name="Jiang B.G."/>
            <person name="Yang W.F."/>
            <person name="Lam T.T."/>
            <person name="Chang Q.C."/>
            <person name="Ding S.J."/>
            <person name="Wang X.J."/>
            <person name="Zhu J.G."/>
            <person name="Ruan X.D."/>
            <person name="Zhao L."/>
            <person name="Wei J.T."/>
            <person name="Ye R.Z."/>
            <person name="Que T.C."/>
            <person name="Du C.H."/>
            <person name="Zhou Y.H."/>
            <person name="Cheng J.X."/>
            <person name="Dai P.F."/>
            <person name="Guo W.B."/>
            <person name="Han X.H."/>
            <person name="Huang E.J."/>
            <person name="Li L.F."/>
            <person name="Wei W."/>
            <person name="Gao Y.C."/>
            <person name="Liu J.Z."/>
            <person name="Shao H.Z."/>
            <person name="Wang X."/>
            <person name="Wang C.C."/>
            <person name="Yang T.C."/>
            <person name="Huo Q.B."/>
            <person name="Li W."/>
            <person name="Chen H.Y."/>
            <person name="Chen S.E."/>
            <person name="Zhou L.G."/>
            <person name="Ni X.B."/>
            <person name="Tian J.H."/>
            <person name="Sheng Y."/>
            <person name="Liu T."/>
            <person name="Pan Y.S."/>
            <person name="Xia L.Y."/>
            <person name="Li J."/>
            <person name="Zhao F."/>
            <person name="Cao W.C."/>
        </authorList>
    </citation>
    <scope>NUCLEOTIDE SEQUENCE</scope>
    <source>
        <strain evidence="4">Rsan-2018</strain>
    </source>
</reference>
<gene>
    <name evidence="4" type="ORF">HPB52_005440</name>
</gene>
<protein>
    <recommendedName>
        <fullName evidence="3">Phosphofurin acidic cluster sorting protein 1/2 N-terminal C2 domain-containing protein</fullName>
    </recommendedName>
</protein>
<dbReference type="Pfam" id="PF25332">
    <property type="entry name" value="C2_PACS_N"/>
    <property type="match status" value="1"/>
</dbReference>
<name>A0A9D4PF90_RHISA</name>
<dbReference type="GO" id="GO:0072659">
    <property type="term" value="P:protein localization to plasma membrane"/>
    <property type="evidence" value="ECO:0007669"/>
    <property type="project" value="TreeGrafter"/>
</dbReference>
<dbReference type="PANTHER" id="PTHR13280:SF17">
    <property type="entry name" value="KRUEPPEL TARGET AT 95D, ISOFORM A"/>
    <property type="match status" value="1"/>
</dbReference>
<evidence type="ECO:0000256" key="1">
    <source>
        <dbReference type="ARBA" id="ARBA00008590"/>
    </source>
</evidence>
<dbReference type="InterPro" id="IPR057541">
    <property type="entry name" value="PACS1/2_N"/>
</dbReference>
<organism evidence="4 5">
    <name type="scientific">Rhipicephalus sanguineus</name>
    <name type="common">Brown dog tick</name>
    <name type="synonym">Ixodes sanguineus</name>
    <dbReference type="NCBI Taxonomy" id="34632"/>
    <lineage>
        <taxon>Eukaryota</taxon>
        <taxon>Metazoa</taxon>
        <taxon>Ecdysozoa</taxon>
        <taxon>Arthropoda</taxon>
        <taxon>Chelicerata</taxon>
        <taxon>Arachnida</taxon>
        <taxon>Acari</taxon>
        <taxon>Parasitiformes</taxon>
        <taxon>Ixodida</taxon>
        <taxon>Ixodoidea</taxon>
        <taxon>Ixodidae</taxon>
        <taxon>Rhipicephalinae</taxon>
        <taxon>Rhipicephalus</taxon>
        <taxon>Rhipicephalus</taxon>
    </lineage>
</organism>
<dbReference type="PANTHER" id="PTHR13280">
    <property type="entry name" value="PHOSPHOFURIN ACIDIC CLUSTER SORTING PROTEIN"/>
    <property type="match status" value="1"/>
</dbReference>
<keyword evidence="5" id="KW-1185">Reference proteome</keyword>
<accession>A0A9D4PF90</accession>
<comment type="similarity">
    <text evidence="1">Belongs to the PACS family.</text>
</comment>
<dbReference type="InterPro" id="IPR019381">
    <property type="entry name" value="PACS1/2_C"/>
</dbReference>
<dbReference type="Proteomes" id="UP000821837">
    <property type="component" value="Chromosome 8"/>
</dbReference>
<dbReference type="VEuPathDB" id="VectorBase:RSAN_048894"/>
<evidence type="ECO:0000259" key="3">
    <source>
        <dbReference type="Pfam" id="PF25332"/>
    </source>
</evidence>
<evidence type="ECO:0000313" key="5">
    <source>
        <dbReference type="Proteomes" id="UP000821837"/>
    </source>
</evidence>
<reference evidence="4" key="2">
    <citation type="submission" date="2021-09" db="EMBL/GenBank/DDBJ databases">
        <authorList>
            <person name="Jia N."/>
            <person name="Wang J."/>
            <person name="Shi W."/>
            <person name="Du L."/>
            <person name="Sun Y."/>
            <person name="Zhan W."/>
            <person name="Jiang J."/>
            <person name="Wang Q."/>
            <person name="Zhang B."/>
            <person name="Ji P."/>
            <person name="Sakyi L.B."/>
            <person name="Cui X."/>
            <person name="Yuan T."/>
            <person name="Jiang B."/>
            <person name="Yang W."/>
            <person name="Lam T.T.-Y."/>
            <person name="Chang Q."/>
            <person name="Ding S."/>
            <person name="Wang X."/>
            <person name="Zhu J."/>
            <person name="Ruan X."/>
            <person name="Zhao L."/>
            <person name="Wei J."/>
            <person name="Que T."/>
            <person name="Du C."/>
            <person name="Cheng J."/>
            <person name="Dai P."/>
            <person name="Han X."/>
            <person name="Huang E."/>
            <person name="Gao Y."/>
            <person name="Liu J."/>
            <person name="Shao H."/>
            <person name="Ye R."/>
            <person name="Li L."/>
            <person name="Wei W."/>
            <person name="Wang X."/>
            <person name="Wang C."/>
            <person name="Huo Q."/>
            <person name="Li W."/>
            <person name="Guo W."/>
            <person name="Chen H."/>
            <person name="Chen S."/>
            <person name="Zhou L."/>
            <person name="Zhou L."/>
            <person name="Ni X."/>
            <person name="Tian J."/>
            <person name="Zhou Y."/>
            <person name="Sheng Y."/>
            <person name="Liu T."/>
            <person name="Pan Y."/>
            <person name="Xia L."/>
            <person name="Li J."/>
            <person name="Zhao F."/>
            <person name="Cao W."/>
        </authorList>
    </citation>
    <scope>NUCLEOTIDE SEQUENCE</scope>
    <source>
        <strain evidence="4">Rsan-2018</strain>
        <tissue evidence="4">Larvae</tissue>
    </source>
</reference>